<dbReference type="AlphaFoldDB" id="A0A977KTH7"/>
<reference evidence="1" key="1">
    <citation type="submission" date="2021-04" db="EMBL/GenBank/DDBJ databases">
        <title>Genome sequence of Woronichinia naegeliana from Washington state freshwater lake bloom.</title>
        <authorList>
            <person name="Dreher T.W."/>
        </authorList>
    </citation>
    <scope>NUCLEOTIDE SEQUENCE</scope>
    <source>
        <strain evidence="1">WA131</strain>
    </source>
</reference>
<gene>
    <name evidence="1" type="ORF">KA717_28125</name>
</gene>
<accession>A0A977KTH7</accession>
<protein>
    <submittedName>
        <fullName evidence="1">Uncharacterized protein</fullName>
    </submittedName>
</protein>
<name>A0A977KTH7_9CYAN</name>
<proteinExistence type="predicted"/>
<dbReference type="KEGG" id="wna:KA717_28125"/>
<dbReference type="Proteomes" id="UP001065613">
    <property type="component" value="Chromosome"/>
</dbReference>
<dbReference type="EMBL" id="CP073041">
    <property type="protein sequence ID" value="UXE59611.1"/>
    <property type="molecule type" value="Genomic_DNA"/>
</dbReference>
<evidence type="ECO:0000313" key="1">
    <source>
        <dbReference type="EMBL" id="UXE59611.1"/>
    </source>
</evidence>
<sequence length="94" mass="11094">MHPASASEGWTIVLMDRASRFIWHLKCGRKEQKLFLEAMMTVTELFERSAESLQLFTDGEKRYSQLLFNICHEVLELVSSDQSWKKLWCKALRK</sequence>
<organism evidence="1">
    <name type="scientific">Woronichinia naegeliana WA131</name>
    <dbReference type="NCBI Taxonomy" id="2824559"/>
    <lineage>
        <taxon>Bacteria</taxon>
        <taxon>Bacillati</taxon>
        <taxon>Cyanobacteriota</taxon>
        <taxon>Cyanophyceae</taxon>
        <taxon>Synechococcales</taxon>
        <taxon>Coelosphaeriaceae</taxon>
        <taxon>Woronichinia</taxon>
    </lineage>
</organism>